<accession>A0A562VNR9</accession>
<dbReference type="EMBL" id="VLLN01000008">
    <property type="protein sequence ID" value="TWJ19528.1"/>
    <property type="molecule type" value="Genomic_DNA"/>
</dbReference>
<feature type="domain" description="O-methyltransferase dimerisation" evidence="6">
    <location>
        <begin position="13"/>
        <end position="88"/>
    </location>
</feature>
<dbReference type="RefSeq" id="WP_145021032.1">
    <property type="nucleotide sequence ID" value="NZ_VLLN01000008.1"/>
</dbReference>
<dbReference type="InterPro" id="IPR036388">
    <property type="entry name" value="WH-like_DNA-bd_sf"/>
</dbReference>
<dbReference type="InterPro" id="IPR016461">
    <property type="entry name" value="COMT-like"/>
</dbReference>
<keyword evidence="2 7" id="KW-0808">Transferase</keyword>
<dbReference type="PANTHER" id="PTHR43712:SF2">
    <property type="entry name" value="O-METHYLTRANSFERASE CICE"/>
    <property type="match status" value="1"/>
</dbReference>
<dbReference type="InterPro" id="IPR029063">
    <property type="entry name" value="SAM-dependent_MTases_sf"/>
</dbReference>
<evidence type="ECO:0000259" key="5">
    <source>
        <dbReference type="Pfam" id="PF00891"/>
    </source>
</evidence>
<comment type="caution">
    <text evidence="7">The sequence shown here is derived from an EMBL/GenBank/DDBJ whole genome shotgun (WGS) entry which is preliminary data.</text>
</comment>
<dbReference type="AlphaFoldDB" id="A0A562VNR9"/>
<feature type="domain" description="O-methyltransferase C-terminal" evidence="5">
    <location>
        <begin position="128"/>
        <end position="310"/>
    </location>
</feature>
<dbReference type="Pfam" id="PF00891">
    <property type="entry name" value="Methyltransf_2"/>
    <property type="match status" value="1"/>
</dbReference>
<feature type="active site" description="Proton acceptor" evidence="4">
    <location>
        <position position="239"/>
    </location>
</feature>
<evidence type="ECO:0000259" key="6">
    <source>
        <dbReference type="Pfam" id="PF08100"/>
    </source>
</evidence>
<keyword evidence="8" id="KW-1185">Reference proteome</keyword>
<dbReference type="GO" id="GO:0046983">
    <property type="term" value="F:protein dimerization activity"/>
    <property type="evidence" value="ECO:0007669"/>
    <property type="project" value="InterPro"/>
</dbReference>
<dbReference type="Gene3D" id="3.40.50.150">
    <property type="entry name" value="Vaccinia Virus protein VP39"/>
    <property type="match status" value="1"/>
</dbReference>
<dbReference type="InterPro" id="IPR036390">
    <property type="entry name" value="WH_DNA-bd_sf"/>
</dbReference>
<reference evidence="7 8" key="1">
    <citation type="submission" date="2019-07" db="EMBL/GenBank/DDBJ databases">
        <title>Genomic Encyclopedia of Archaeal and Bacterial Type Strains, Phase II (KMG-II): from individual species to whole genera.</title>
        <authorList>
            <person name="Goeker M."/>
        </authorList>
    </citation>
    <scope>NUCLEOTIDE SEQUENCE [LARGE SCALE GENOMIC DNA]</scope>
    <source>
        <strain evidence="7 8">ATCC BAA-1139</strain>
    </source>
</reference>
<evidence type="ECO:0000256" key="4">
    <source>
        <dbReference type="PIRSR" id="PIRSR005739-1"/>
    </source>
</evidence>
<dbReference type="PIRSF" id="PIRSF005739">
    <property type="entry name" value="O-mtase"/>
    <property type="match status" value="1"/>
</dbReference>
<organism evidence="7 8">
    <name type="scientific">Geobacter argillaceus</name>
    <dbReference type="NCBI Taxonomy" id="345631"/>
    <lineage>
        <taxon>Bacteria</taxon>
        <taxon>Pseudomonadati</taxon>
        <taxon>Thermodesulfobacteriota</taxon>
        <taxon>Desulfuromonadia</taxon>
        <taxon>Geobacterales</taxon>
        <taxon>Geobacteraceae</taxon>
        <taxon>Geobacter</taxon>
    </lineage>
</organism>
<dbReference type="Gene3D" id="1.10.10.10">
    <property type="entry name" value="Winged helix-like DNA-binding domain superfamily/Winged helix DNA-binding domain"/>
    <property type="match status" value="1"/>
</dbReference>
<dbReference type="InterPro" id="IPR012967">
    <property type="entry name" value="COMT_dimerisation"/>
</dbReference>
<name>A0A562VNR9_9BACT</name>
<protein>
    <submittedName>
        <fullName evidence="7">Methyltransferase family protein</fullName>
    </submittedName>
</protein>
<dbReference type="PANTHER" id="PTHR43712">
    <property type="entry name" value="PUTATIVE (AFU_ORTHOLOGUE AFUA_4G14580)-RELATED"/>
    <property type="match status" value="1"/>
</dbReference>
<proteinExistence type="predicted"/>
<evidence type="ECO:0000256" key="1">
    <source>
        <dbReference type="ARBA" id="ARBA00022603"/>
    </source>
</evidence>
<dbReference type="SUPFAM" id="SSF53335">
    <property type="entry name" value="S-adenosyl-L-methionine-dependent methyltransferases"/>
    <property type="match status" value="1"/>
</dbReference>
<dbReference type="GO" id="GO:0008171">
    <property type="term" value="F:O-methyltransferase activity"/>
    <property type="evidence" value="ECO:0007669"/>
    <property type="project" value="InterPro"/>
</dbReference>
<gene>
    <name evidence="7" type="ORF">JN12_01645</name>
</gene>
<dbReference type="CDD" id="cd02440">
    <property type="entry name" value="AdoMet_MTases"/>
    <property type="match status" value="1"/>
</dbReference>
<sequence>MEKTIWTPADLLQMSGAYWSACALHTGVELDLFTPLAERPHTVPELAARLSCADRGLAMLLGALAALGLLEKQGEAFAATAFSADYLSRTSPGYLGYIIRHHHHLMAGWARLDESVRRGGPIGERISHGNDAEARESFEMGMFNLAMQLAPRIVPQIDLSGRRRLLDLGGGPGTYAIHFCQHNPDLTAVVYDLPSTRPFAEKTIASFGLADRIVFSDGDFIAQGIEGRYDVAWLSHILHSEDGAGCAIILEKAVAALEPGGLILIQEFILDDAKVGPLFPALFSLNMLLGTPAGQSYSQGELMQMLCTAGASDVRRLPIELPNGAGIIMGRVP</sequence>
<dbReference type="InterPro" id="IPR001077">
    <property type="entry name" value="COMT_C"/>
</dbReference>
<evidence type="ECO:0000313" key="8">
    <source>
        <dbReference type="Proteomes" id="UP000319449"/>
    </source>
</evidence>
<dbReference type="Proteomes" id="UP000319449">
    <property type="component" value="Unassembled WGS sequence"/>
</dbReference>
<dbReference type="SUPFAM" id="SSF46785">
    <property type="entry name" value="Winged helix' DNA-binding domain"/>
    <property type="match status" value="1"/>
</dbReference>
<dbReference type="PROSITE" id="PS51683">
    <property type="entry name" value="SAM_OMT_II"/>
    <property type="match status" value="1"/>
</dbReference>
<keyword evidence="3" id="KW-0949">S-adenosyl-L-methionine</keyword>
<keyword evidence="1 7" id="KW-0489">Methyltransferase</keyword>
<dbReference type="GO" id="GO:0032259">
    <property type="term" value="P:methylation"/>
    <property type="evidence" value="ECO:0007669"/>
    <property type="project" value="UniProtKB-KW"/>
</dbReference>
<evidence type="ECO:0000256" key="2">
    <source>
        <dbReference type="ARBA" id="ARBA00022679"/>
    </source>
</evidence>
<evidence type="ECO:0000256" key="3">
    <source>
        <dbReference type="ARBA" id="ARBA00022691"/>
    </source>
</evidence>
<evidence type="ECO:0000313" key="7">
    <source>
        <dbReference type="EMBL" id="TWJ19528.1"/>
    </source>
</evidence>
<dbReference type="Pfam" id="PF08100">
    <property type="entry name" value="Dimerisation"/>
    <property type="match status" value="1"/>
</dbReference>
<dbReference type="OrthoDB" id="9767938at2"/>